<evidence type="ECO:0000313" key="1">
    <source>
        <dbReference type="EMBL" id="KHG04926.1"/>
    </source>
</evidence>
<evidence type="ECO:0000313" key="2">
    <source>
        <dbReference type="Proteomes" id="UP000032142"/>
    </source>
</evidence>
<sequence>MASFVEQNHEAFRPKQTIPCRLVACLHNKMAVSKTKTKKTIKTHLWILKHEK</sequence>
<name>A0A0B0N182_GOSAR</name>
<gene>
    <name evidence="1" type="ORF">F383_29961</name>
</gene>
<keyword evidence="2" id="KW-1185">Reference proteome</keyword>
<dbReference type="AlphaFoldDB" id="A0A0B0N182"/>
<accession>A0A0B0N182</accession>
<reference evidence="2" key="1">
    <citation type="submission" date="2014-09" db="EMBL/GenBank/DDBJ databases">
        <authorList>
            <person name="Mudge J."/>
            <person name="Ramaraj T."/>
            <person name="Lindquist I.E."/>
            <person name="Bharti A.K."/>
            <person name="Sundararajan A."/>
            <person name="Cameron C.T."/>
            <person name="Woodward J.E."/>
            <person name="May G.D."/>
            <person name="Brubaker C."/>
            <person name="Broadhvest J."/>
            <person name="Wilkins T.A."/>
        </authorList>
    </citation>
    <scope>NUCLEOTIDE SEQUENCE</scope>
    <source>
        <strain evidence="2">cv. AKA8401</strain>
    </source>
</reference>
<dbReference type="Proteomes" id="UP000032142">
    <property type="component" value="Unassembled WGS sequence"/>
</dbReference>
<comment type="caution">
    <text evidence="1">The sequence shown here is derived from an EMBL/GenBank/DDBJ whole genome shotgun (WGS) entry which is preliminary data.</text>
</comment>
<organism evidence="1 2">
    <name type="scientific">Gossypium arboreum</name>
    <name type="common">Tree cotton</name>
    <name type="synonym">Gossypium nanking</name>
    <dbReference type="NCBI Taxonomy" id="29729"/>
    <lineage>
        <taxon>Eukaryota</taxon>
        <taxon>Viridiplantae</taxon>
        <taxon>Streptophyta</taxon>
        <taxon>Embryophyta</taxon>
        <taxon>Tracheophyta</taxon>
        <taxon>Spermatophyta</taxon>
        <taxon>Magnoliopsida</taxon>
        <taxon>eudicotyledons</taxon>
        <taxon>Gunneridae</taxon>
        <taxon>Pentapetalae</taxon>
        <taxon>rosids</taxon>
        <taxon>malvids</taxon>
        <taxon>Malvales</taxon>
        <taxon>Malvaceae</taxon>
        <taxon>Malvoideae</taxon>
        <taxon>Gossypium</taxon>
    </lineage>
</organism>
<protein>
    <submittedName>
        <fullName evidence="1">Uncharacterized protein</fullName>
    </submittedName>
</protein>
<dbReference type="EMBL" id="JRRC01420688">
    <property type="protein sequence ID" value="KHG04926.1"/>
    <property type="molecule type" value="Genomic_DNA"/>
</dbReference>
<proteinExistence type="predicted"/>